<feature type="transmembrane region" description="Helical" evidence="4">
    <location>
        <begin position="311"/>
        <end position="329"/>
    </location>
</feature>
<dbReference type="RefSeq" id="WP_183752404.1">
    <property type="nucleotide sequence ID" value="NZ_JACICC010000004.1"/>
</dbReference>
<keyword evidence="7" id="KW-1185">Reference proteome</keyword>
<evidence type="ECO:0000256" key="2">
    <source>
        <dbReference type="ARBA" id="ARBA00022989"/>
    </source>
</evidence>
<dbReference type="Pfam" id="PF07690">
    <property type="entry name" value="MFS_1"/>
    <property type="match status" value="1"/>
</dbReference>
<feature type="transmembrane region" description="Helical" evidence="4">
    <location>
        <begin position="89"/>
        <end position="107"/>
    </location>
</feature>
<proteinExistence type="predicted"/>
<feature type="transmembrane region" description="Helical" evidence="4">
    <location>
        <begin position="21"/>
        <end position="40"/>
    </location>
</feature>
<feature type="transmembrane region" description="Helical" evidence="4">
    <location>
        <begin position="229"/>
        <end position="250"/>
    </location>
</feature>
<name>A0A7W6EHL8_9HYPH</name>
<organism evidence="6 7">
    <name type="scientific">Pseudochelatococcus contaminans</name>
    <dbReference type="NCBI Taxonomy" id="1538103"/>
    <lineage>
        <taxon>Bacteria</taxon>
        <taxon>Pseudomonadati</taxon>
        <taxon>Pseudomonadota</taxon>
        <taxon>Alphaproteobacteria</taxon>
        <taxon>Hyphomicrobiales</taxon>
        <taxon>Chelatococcaceae</taxon>
        <taxon>Pseudochelatococcus</taxon>
    </lineage>
</organism>
<sequence>MAPVRTPSSQEAAATTRPLGSGTVFAMALVCAFAVANIYYNQPMIVLMASDLGVSVDFAGFITTSTQAGYTVGLALLAPLGDRFERRGLILRMIALLILALVAASIAPNFWLLLLASFFIGVLSIVAQYTIPMAAALSSPEKRGSVIGIVMAGLLTGILGARVLSGVIAEQAGWRAMFVIAAGIMVLVAGVVRFAFPRLAATSTLGYGALMRSLLPLWRQEPTLREATIVAAFSFAAFNVFWTTLTPHLASPELGYGPAVAGMFGLVGLLGALTATVAGRVADRVNPRLIVGISVAMLVLAFLMMGVSGHLIIGLVVGVIVLDIGLQGVQITSQTRIFALQPEARNRVNTLFMTAYFIGGTAGSFIGTLAWQFGGWAGVSATGTGLALVAFIIHLSGPRLFSVRS</sequence>
<dbReference type="PANTHER" id="PTHR42910">
    <property type="entry name" value="TRANSPORTER SCO4007-RELATED"/>
    <property type="match status" value="1"/>
</dbReference>
<feature type="transmembrane region" description="Helical" evidence="4">
    <location>
        <begin position="113"/>
        <end position="134"/>
    </location>
</feature>
<dbReference type="PANTHER" id="PTHR42910:SF1">
    <property type="entry name" value="MAJOR FACILITATOR SUPERFAMILY (MFS) PROFILE DOMAIN-CONTAINING PROTEIN"/>
    <property type="match status" value="1"/>
</dbReference>
<feature type="transmembrane region" description="Helical" evidence="4">
    <location>
        <begin position="256"/>
        <end position="277"/>
    </location>
</feature>
<protein>
    <submittedName>
        <fullName evidence="6">Putative MFS family arabinose efflux permease</fullName>
    </submittedName>
</protein>
<comment type="caution">
    <text evidence="6">The sequence shown here is derived from an EMBL/GenBank/DDBJ whole genome shotgun (WGS) entry which is preliminary data.</text>
</comment>
<dbReference type="CDD" id="cd17324">
    <property type="entry name" value="MFS_NepI_like"/>
    <property type="match status" value="1"/>
</dbReference>
<dbReference type="GO" id="GO:0022857">
    <property type="term" value="F:transmembrane transporter activity"/>
    <property type="evidence" value="ECO:0007669"/>
    <property type="project" value="InterPro"/>
</dbReference>
<keyword evidence="2 4" id="KW-1133">Transmembrane helix</keyword>
<dbReference type="AlphaFoldDB" id="A0A7W6EHL8"/>
<evidence type="ECO:0000256" key="4">
    <source>
        <dbReference type="SAM" id="Phobius"/>
    </source>
</evidence>
<feature type="transmembrane region" description="Helical" evidence="4">
    <location>
        <begin position="146"/>
        <end position="168"/>
    </location>
</feature>
<keyword evidence="3 4" id="KW-0472">Membrane</keyword>
<evidence type="ECO:0000256" key="1">
    <source>
        <dbReference type="ARBA" id="ARBA00022692"/>
    </source>
</evidence>
<feature type="transmembrane region" description="Helical" evidence="4">
    <location>
        <begin position="289"/>
        <end position="305"/>
    </location>
</feature>
<dbReference type="InterPro" id="IPR020846">
    <property type="entry name" value="MFS_dom"/>
</dbReference>
<evidence type="ECO:0000259" key="5">
    <source>
        <dbReference type="PROSITE" id="PS50850"/>
    </source>
</evidence>
<dbReference type="InterPro" id="IPR036259">
    <property type="entry name" value="MFS_trans_sf"/>
</dbReference>
<reference evidence="6 7" key="1">
    <citation type="submission" date="2020-08" db="EMBL/GenBank/DDBJ databases">
        <title>Genomic Encyclopedia of Type Strains, Phase IV (KMG-IV): sequencing the most valuable type-strain genomes for metagenomic binning, comparative biology and taxonomic classification.</title>
        <authorList>
            <person name="Goeker M."/>
        </authorList>
    </citation>
    <scope>NUCLEOTIDE SEQUENCE [LARGE SCALE GENOMIC DNA]</scope>
    <source>
        <strain evidence="6 7">DSM 28760</strain>
    </source>
</reference>
<dbReference type="EMBL" id="JACICC010000004">
    <property type="protein sequence ID" value="MBB3809872.1"/>
    <property type="molecule type" value="Genomic_DNA"/>
</dbReference>
<accession>A0A7W6EHL8</accession>
<feature type="domain" description="Major facilitator superfamily (MFS) profile" evidence="5">
    <location>
        <begin position="23"/>
        <end position="405"/>
    </location>
</feature>
<feature type="transmembrane region" description="Helical" evidence="4">
    <location>
        <begin position="52"/>
        <end position="77"/>
    </location>
</feature>
<keyword evidence="1 4" id="KW-0812">Transmembrane</keyword>
<dbReference type="InterPro" id="IPR011701">
    <property type="entry name" value="MFS"/>
</dbReference>
<feature type="transmembrane region" description="Helical" evidence="4">
    <location>
        <begin position="376"/>
        <end position="395"/>
    </location>
</feature>
<dbReference type="Gene3D" id="1.20.1250.20">
    <property type="entry name" value="MFS general substrate transporter like domains"/>
    <property type="match status" value="1"/>
</dbReference>
<dbReference type="Proteomes" id="UP000537592">
    <property type="component" value="Unassembled WGS sequence"/>
</dbReference>
<evidence type="ECO:0000256" key="3">
    <source>
        <dbReference type="ARBA" id="ARBA00023136"/>
    </source>
</evidence>
<evidence type="ECO:0000313" key="7">
    <source>
        <dbReference type="Proteomes" id="UP000537592"/>
    </source>
</evidence>
<gene>
    <name evidence="6" type="ORF">FHS81_001960</name>
</gene>
<evidence type="ECO:0000313" key="6">
    <source>
        <dbReference type="EMBL" id="MBB3809872.1"/>
    </source>
</evidence>
<feature type="transmembrane region" description="Helical" evidence="4">
    <location>
        <begin position="350"/>
        <end position="370"/>
    </location>
</feature>
<dbReference type="SUPFAM" id="SSF103473">
    <property type="entry name" value="MFS general substrate transporter"/>
    <property type="match status" value="1"/>
</dbReference>
<dbReference type="PROSITE" id="PS50850">
    <property type="entry name" value="MFS"/>
    <property type="match status" value="1"/>
</dbReference>
<feature type="transmembrane region" description="Helical" evidence="4">
    <location>
        <begin position="174"/>
        <end position="196"/>
    </location>
</feature>